<evidence type="ECO:0000313" key="2">
    <source>
        <dbReference type="Proteomes" id="UP000828390"/>
    </source>
</evidence>
<gene>
    <name evidence="1" type="ORF">DPMN_085462</name>
</gene>
<name>A0A9D3YG83_DREPO</name>
<protein>
    <submittedName>
        <fullName evidence="1">Uncharacterized protein</fullName>
    </submittedName>
</protein>
<dbReference type="EMBL" id="JAIWYP010000016">
    <property type="protein sequence ID" value="KAH3697950.1"/>
    <property type="molecule type" value="Genomic_DNA"/>
</dbReference>
<reference evidence="1" key="2">
    <citation type="submission" date="2020-11" db="EMBL/GenBank/DDBJ databases">
        <authorList>
            <person name="McCartney M.A."/>
            <person name="Auch B."/>
            <person name="Kono T."/>
            <person name="Mallez S."/>
            <person name="Becker A."/>
            <person name="Gohl D.M."/>
            <person name="Silverstein K.A.T."/>
            <person name="Koren S."/>
            <person name="Bechman K.B."/>
            <person name="Herman A."/>
            <person name="Abrahante J.E."/>
            <person name="Garbe J."/>
        </authorList>
    </citation>
    <scope>NUCLEOTIDE SEQUENCE</scope>
    <source>
        <strain evidence="1">Duluth1</strain>
        <tissue evidence="1">Whole animal</tissue>
    </source>
</reference>
<accession>A0A9D3YG83</accession>
<keyword evidence="2" id="KW-1185">Reference proteome</keyword>
<proteinExistence type="predicted"/>
<comment type="caution">
    <text evidence="1">The sequence shown here is derived from an EMBL/GenBank/DDBJ whole genome shotgun (WGS) entry which is preliminary data.</text>
</comment>
<organism evidence="1 2">
    <name type="scientific">Dreissena polymorpha</name>
    <name type="common">Zebra mussel</name>
    <name type="synonym">Mytilus polymorpha</name>
    <dbReference type="NCBI Taxonomy" id="45954"/>
    <lineage>
        <taxon>Eukaryota</taxon>
        <taxon>Metazoa</taxon>
        <taxon>Spiralia</taxon>
        <taxon>Lophotrochozoa</taxon>
        <taxon>Mollusca</taxon>
        <taxon>Bivalvia</taxon>
        <taxon>Autobranchia</taxon>
        <taxon>Heteroconchia</taxon>
        <taxon>Euheterodonta</taxon>
        <taxon>Imparidentia</taxon>
        <taxon>Neoheterodontei</taxon>
        <taxon>Myida</taxon>
        <taxon>Dreissenoidea</taxon>
        <taxon>Dreissenidae</taxon>
        <taxon>Dreissena</taxon>
    </lineage>
</organism>
<dbReference type="Proteomes" id="UP000828390">
    <property type="component" value="Unassembled WGS sequence"/>
</dbReference>
<evidence type="ECO:0000313" key="1">
    <source>
        <dbReference type="EMBL" id="KAH3697950.1"/>
    </source>
</evidence>
<dbReference type="AlphaFoldDB" id="A0A9D3YG83"/>
<reference evidence="1" key="1">
    <citation type="journal article" date="2019" name="bioRxiv">
        <title>The Genome of the Zebra Mussel, Dreissena polymorpha: A Resource for Invasive Species Research.</title>
        <authorList>
            <person name="McCartney M.A."/>
            <person name="Auch B."/>
            <person name="Kono T."/>
            <person name="Mallez S."/>
            <person name="Zhang Y."/>
            <person name="Obille A."/>
            <person name="Becker A."/>
            <person name="Abrahante J.E."/>
            <person name="Garbe J."/>
            <person name="Badalamenti J.P."/>
            <person name="Herman A."/>
            <person name="Mangelson H."/>
            <person name="Liachko I."/>
            <person name="Sullivan S."/>
            <person name="Sone E.D."/>
            <person name="Koren S."/>
            <person name="Silverstein K.A.T."/>
            <person name="Beckman K.B."/>
            <person name="Gohl D.M."/>
        </authorList>
    </citation>
    <scope>NUCLEOTIDE SEQUENCE</scope>
    <source>
        <strain evidence="1">Duluth1</strain>
        <tissue evidence="1">Whole animal</tissue>
    </source>
</reference>
<sequence length="76" mass="8690">MARVKEKSNVRKVMIGGKLFAHDTALVTNIDTELHRLIGRFVLNRFAKVCEEFILTISLKTNTRDGSACRTTPRHY</sequence>